<dbReference type="GO" id="GO:0016459">
    <property type="term" value="C:myosin complex"/>
    <property type="evidence" value="ECO:0007669"/>
    <property type="project" value="UniProtKB-KW"/>
</dbReference>
<keyword evidence="3 6" id="KW-0518">Myosin</keyword>
<dbReference type="GO" id="GO:0016020">
    <property type="term" value="C:membrane"/>
    <property type="evidence" value="ECO:0007669"/>
    <property type="project" value="TreeGrafter"/>
</dbReference>
<sequence length="131" mass="14829">MVTLYCQVTYQTEIFLDKNKEYVVAEHQELLGASNCSFVAGLFPPLPEESSKSSKFSSICSRFKQQLQSLLETLSVTEPHYIRCVKPNNLLKPSIFENSNILARLRFLGGLWRPLGLVVPDILQESHSVNL</sequence>
<dbReference type="PANTHER" id="PTHR13140:SF836">
    <property type="entry name" value="MYOSIN-6"/>
    <property type="match status" value="1"/>
</dbReference>
<feature type="domain" description="Myosin motor" evidence="7">
    <location>
        <begin position="1"/>
        <end position="131"/>
    </location>
</feature>
<reference evidence="8" key="2">
    <citation type="submission" date="2021-03" db="UniProtKB">
        <authorList>
            <consortium name="EnsemblPlants"/>
        </authorList>
    </citation>
    <scope>IDENTIFICATION</scope>
</reference>
<protein>
    <recommendedName>
        <fullName evidence="7">Myosin motor domain-containing protein</fullName>
    </recommendedName>
</protein>
<keyword evidence="9" id="KW-1185">Reference proteome</keyword>
<evidence type="ECO:0000313" key="8">
    <source>
        <dbReference type="EnsemblPlants" id="cds.evm.model.06.1074"/>
    </source>
</evidence>
<dbReference type="PROSITE" id="PS51456">
    <property type="entry name" value="MYOSIN_MOTOR"/>
    <property type="match status" value="1"/>
</dbReference>
<dbReference type="EnsemblPlants" id="evm.model.06.1074">
    <property type="protein sequence ID" value="cds.evm.model.06.1074"/>
    <property type="gene ID" value="evm.TU.06.1074"/>
</dbReference>
<evidence type="ECO:0000256" key="6">
    <source>
        <dbReference type="PROSITE-ProRule" id="PRU00782"/>
    </source>
</evidence>
<proteinExistence type="inferred from homology"/>
<dbReference type="GO" id="GO:0007015">
    <property type="term" value="P:actin filament organization"/>
    <property type="evidence" value="ECO:0007669"/>
    <property type="project" value="TreeGrafter"/>
</dbReference>
<keyword evidence="2" id="KW-0067">ATP-binding</keyword>
<dbReference type="GO" id="GO:0005737">
    <property type="term" value="C:cytoplasm"/>
    <property type="evidence" value="ECO:0007669"/>
    <property type="project" value="TreeGrafter"/>
</dbReference>
<evidence type="ECO:0000256" key="3">
    <source>
        <dbReference type="ARBA" id="ARBA00023123"/>
    </source>
</evidence>
<keyword evidence="1" id="KW-0547">Nucleotide-binding</keyword>
<dbReference type="Gene3D" id="1.20.120.720">
    <property type="entry name" value="Myosin VI head, motor domain, U50 subdomain"/>
    <property type="match status" value="1"/>
</dbReference>
<dbReference type="GO" id="GO:0005524">
    <property type="term" value="F:ATP binding"/>
    <property type="evidence" value="ECO:0007669"/>
    <property type="project" value="UniProtKB-KW"/>
</dbReference>
<dbReference type="InterPro" id="IPR001609">
    <property type="entry name" value="Myosin_head_motor_dom-like"/>
</dbReference>
<accession>A0A803PT05</accession>
<comment type="caution">
    <text evidence="6">Lacks conserved residue(s) required for the propagation of feature annotation.</text>
</comment>
<reference evidence="8" key="1">
    <citation type="submission" date="2018-11" db="EMBL/GenBank/DDBJ databases">
        <authorList>
            <person name="Grassa J C."/>
        </authorList>
    </citation>
    <scope>NUCLEOTIDE SEQUENCE [LARGE SCALE GENOMIC DNA]</scope>
</reference>
<dbReference type="Proteomes" id="UP000596661">
    <property type="component" value="Chromosome 6"/>
</dbReference>
<keyword evidence="5 6" id="KW-0009">Actin-binding</keyword>
<evidence type="ECO:0000256" key="2">
    <source>
        <dbReference type="ARBA" id="ARBA00022840"/>
    </source>
</evidence>
<evidence type="ECO:0000256" key="1">
    <source>
        <dbReference type="ARBA" id="ARBA00022741"/>
    </source>
</evidence>
<evidence type="ECO:0000256" key="4">
    <source>
        <dbReference type="ARBA" id="ARBA00023175"/>
    </source>
</evidence>
<keyword evidence="4" id="KW-0505">Motor protein</keyword>
<dbReference type="GO" id="GO:0000146">
    <property type="term" value="F:microfilament motor activity"/>
    <property type="evidence" value="ECO:0007669"/>
    <property type="project" value="TreeGrafter"/>
</dbReference>
<dbReference type="Gene3D" id="3.40.850.10">
    <property type="entry name" value="Kinesin motor domain"/>
    <property type="match status" value="1"/>
</dbReference>
<dbReference type="InterPro" id="IPR027417">
    <property type="entry name" value="P-loop_NTPase"/>
</dbReference>
<dbReference type="Gramene" id="evm.model.06.1074">
    <property type="protein sequence ID" value="cds.evm.model.06.1074"/>
    <property type="gene ID" value="evm.TU.06.1074"/>
</dbReference>
<dbReference type="GO" id="GO:0051015">
    <property type="term" value="F:actin filament binding"/>
    <property type="evidence" value="ECO:0007669"/>
    <property type="project" value="TreeGrafter"/>
</dbReference>
<dbReference type="InterPro" id="IPR036961">
    <property type="entry name" value="Kinesin_motor_dom_sf"/>
</dbReference>
<dbReference type="AlphaFoldDB" id="A0A803PT05"/>
<dbReference type="SUPFAM" id="SSF52540">
    <property type="entry name" value="P-loop containing nucleoside triphosphate hydrolases"/>
    <property type="match status" value="1"/>
</dbReference>
<organism evidence="8 9">
    <name type="scientific">Cannabis sativa</name>
    <name type="common">Hemp</name>
    <name type="synonym">Marijuana</name>
    <dbReference type="NCBI Taxonomy" id="3483"/>
    <lineage>
        <taxon>Eukaryota</taxon>
        <taxon>Viridiplantae</taxon>
        <taxon>Streptophyta</taxon>
        <taxon>Embryophyta</taxon>
        <taxon>Tracheophyta</taxon>
        <taxon>Spermatophyta</taxon>
        <taxon>Magnoliopsida</taxon>
        <taxon>eudicotyledons</taxon>
        <taxon>Gunneridae</taxon>
        <taxon>Pentapetalae</taxon>
        <taxon>rosids</taxon>
        <taxon>fabids</taxon>
        <taxon>Rosales</taxon>
        <taxon>Cannabaceae</taxon>
        <taxon>Cannabis</taxon>
    </lineage>
</organism>
<name>A0A803PT05_CANSA</name>
<evidence type="ECO:0000313" key="9">
    <source>
        <dbReference type="Proteomes" id="UP000596661"/>
    </source>
</evidence>
<dbReference type="PANTHER" id="PTHR13140">
    <property type="entry name" value="MYOSIN"/>
    <property type="match status" value="1"/>
</dbReference>
<dbReference type="EMBL" id="UZAU01000589">
    <property type="status" value="NOT_ANNOTATED_CDS"/>
    <property type="molecule type" value="Genomic_DNA"/>
</dbReference>
<evidence type="ECO:0000259" key="7">
    <source>
        <dbReference type="PROSITE" id="PS51456"/>
    </source>
</evidence>
<dbReference type="Gene3D" id="1.20.58.530">
    <property type="match status" value="1"/>
</dbReference>
<dbReference type="Pfam" id="PF00063">
    <property type="entry name" value="Myosin_head"/>
    <property type="match status" value="1"/>
</dbReference>
<comment type="similarity">
    <text evidence="6">Belongs to the TRAFAC class myosin-kinesin ATPase superfamily. Myosin family.</text>
</comment>
<evidence type="ECO:0000256" key="5">
    <source>
        <dbReference type="ARBA" id="ARBA00023203"/>
    </source>
</evidence>